<dbReference type="EMBL" id="FPLJ01000039">
    <property type="protein sequence ID" value="SGY87922.1"/>
    <property type="molecule type" value="Genomic_DNA"/>
</dbReference>
<feature type="transmembrane region" description="Helical" evidence="1">
    <location>
        <begin position="106"/>
        <end position="125"/>
    </location>
</feature>
<sequence>MLAFFLSDINLAYTIAISIVFIFTVIEILGLLIGLSLLDMFDNISPFNLDGSASVQVGGFTTALDWLCLSKLPLFIWLILSFTLFAISGFILNFTAISTLQWHPSLLLTGPISVFITFVFLHFIGAKLVKVLPHRDASVTSTAEFNGKLARITIGTATKGNPAEAVLIDDVNQKHYLMVEPAYEHEMFTQGSEVVVVEKLTTSWLAIPFN</sequence>
<evidence type="ECO:0000313" key="5">
    <source>
        <dbReference type="Proteomes" id="UP000182660"/>
    </source>
</evidence>
<evidence type="ECO:0008006" key="6">
    <source>
        <dbReference type="Google" id="ProtNLM"/>
    </source>
</evidence>
<keyword evidence="1" id="KW-0812">Transmembrane</keyword>
<dbReference type="Proteomes" id="UP000182660">
    <property type="component" value="Unassembled WGS sequence"/>
</dbReference>
<protein>
    <recommendedName>
        <fullName evidence="6">Inner membrane protein</fullName>
    </recommendedName>
</protein>
<reference evidence="4 5" key="1">
    <citation type="submission" date="2016-11" db="EMBL/GenBank/DDBJ databases">
        <authorList>
            <person name="Klemetsen T."/>
        </authorList>
    </citation>
    <scope>NUCLEOTIDE SEQUENCE [LARGE SCALE GENOMIC DNA]</scope>
    <source>
        <strain evidence="4">MT 2528</strain>
    </source>
</reference>
<dbReference type="Pfam" id="PF21001">
    <property type="entry name" value="YqiJ_N"/>
    <property type="match status" value="1"/>
</dbReference>
<keyword evidence="1" id="KW-0472">Membrane</keyword>
<keyword evidence="5" id="KW-1185">Reference proteome</keyword>
<name>A0ABY1HAU4_9GAMM</name>
<evidence type="ECO:0000256" key="1">
    <source>
        <dbReference type="SAM" id="Phobius"/>
    </source>
</evidence>
<feature type="transmembrane region" description="Helical" evidence="1">
    <location>
        <begin position="74"/>
        <end position="94"/>
    </location>
</feature>
<evidence type="ECO:0000313" key="4">
    <source>
        <dbReference type="EMBL" id="SGY87922.1"/>
    </source>
</evidence>
<dbReference type="InterPro" id="IPR048376">
    <property type="entry name" value="YqiJ_N"/>
</dbReference>
<keyword evidence="1" id="KW-1133">Transmembrane helix</keyword>
<dbReference type="RefSeq" id="WP_045111305.1">
    <property type="nucleotide sequence ID" value="NZ_CAWQZC010000112.1"/>
</dbReference>
<feature type="domain" description="Inner membrane protein YqiJ N-terminal" evidence="3">
    <location>
        <begin position="10"/>
        <end position="118"/>
    </location>
</feature>
<proteinExistence type="predicted"/>
<comment type="caution">
    <text evidence="4">The sequence shown here is derived from an EMBL/GenBank/DDBJ whole genome shotgun (WGS) entry which is preliminary data.</text>
</comment>
<organism evidence="4 5">
    <name type="scientific">Moritella viscosa</name>
    <dbReference type="NCBI Taxonomy" id="80854"/>
    <lineage>
        <taxon>Bacteria</taxon>
        <taxon>Pseudomonadati</taxon>
        <taxon>Pseudomonadota</taxon>
        <taxon>Gammaproteobacteria</taxon>
        <taxon>Alteromonadales</taxon>
        <taxon>Moritellaceae</taxon>
        <taxon>Moritella</taxon>
    </lineage>
</organism>
<evidence type="ECO:0000259" key="3">
    <source>
        <dbReference type="Pfam" id="PF21001"/>
    </source>
</evidence>
<dbReference type="GeneID" id="61295265"/>
<gene>
    <name evidence="4" type="ORF">MT2528_1392</name>
</gene>
<evidence type="ECO:0000259" key="2">
    <source>
        <dbReference type="Pfam" id="PF07290"/>
    </source>
</evidence>
<accession>A0ABY1HAU4</accession>
<dbReference type="Pfam" id="PF07290">
    <property type="entry name" value="YqiJ_OB"/>
    <property type="match status" value="1"/>
</dbReference>
<dbReference type="InterPro" id="IPR010840">
    <property type="entry name" value="YqiJ_OB"/>
</dbReference>
<feature type="transmembrane region" description="Helical" evidence="1">
    <location>
        <begin position="12"/>
        <end position="38"/>
    </location>
</feature>
<feature type="domain" description="Inner membrane protein YqiJ OB-fold" evidence="2">
    <location>
        <begin position="145"/>
        <end position="207"/>
    </location>
</feature>